<dbReference type="Gene3D" id="3.90.1300.10">
    <property type="entry name" value="Amidase signature (AS) domain"/>
    <property type="match status" value="1"/>
</dbReference>
<dbReference type="PANTHER" id="PTHR11895:SF7">
    <property type="entry name" value="GLUTAMYL-TRNA(GLN) AMIDOTRANSFERASE SUBUNIT A, MITOCHONDRIAL"/>
    <property type="match status" value="1"/>
</dbReference>
<sequence length="434" mass="43772">MALHTLSVAGVRGADAVAVTEAYLGRIARFNGELNAFTMVDAAGARAAAAQSARRIAAGDARALEGVPIGIKANIDIAGFATTAGVEARRGAVATADAPVVTRLREAGAVILGHLNMHEAAMGATSDNAAFGRVNNPHNPGHTPGGSSGGSGSAVAAGLCLAALGTDTLGSIRIPAAYNGVYGLKPTHGLVSDDGVVPMCRRLDSVGPLARSVADLGAVMRVLAPIGEAAPLSRVATLSVIDDFARTDVAVRSAYLLAHDLIEGLGLSVTRYDASDVDLRTALTAGFIESAREVGEFYAADYARDDGGLSPELRGYIAQGRAATPDALAAGNAAMAKAAARLHAVLQMADVILMPTEPQPAFAHGPAPVGQALFTGLANLAGLPALALPAGWSAEGMPVSVQLVGRAGSEASLLALAAKLDQVLRGYSPPPAYS</sequence>
<keyword evidence="4" id="KW-1185">Reference proteome</keyword>
<evidence type="ECO:0000313" key="3">
    <source>
        <dbReference type="EMBL" id="TFU03145.1"/>
    </source>
</evidence>
<dbReference type="InterPro" id="IPR000120">
    <property type="entry name" value="Amidase"/>
</dbReference>
<evidence type="ECO:0000256" key="1">
    <source>
        <dbReference type="ARBA" id="ARBA00009199"/>
    </source>
</evidence>
<dbReference type="SUPFAM" id="SSF75304">
    <property type="entry name" value="Amidase signature (AS) enzymes"/>
    <property type="match status" value="1"/>
</dbReference>
<dbReference type="OrthoDB" id="7490557at2"/>
<gene>
    <name evidence="3" type="ORF">EUV02_08085</name>
</gene>
<accession>A0A4Y9EM57</accession>
<comment type="caution">
    <text evidence="3">The sequence shown here is derived from an EMBL/GenBank/DDBJ whole genome shotgun (WGS) entry which is preliminary data.</text>
</comment>
<dbReference type="InterPro" id="IPR036928">
    <property type="entry name" value="AS_sf"/>
</dbReference>
<dbReference type="Pfam" id="PF01425">
    <property type="entry name" value="Amidase"/>
    <property type="match status" value="2"/>
</dbReference>
<feature type="domain" description="Amidase" evidence="2">
    <location>
        <begin position="236"/>
        <end position="414"/>
    </location>
</feature>
<dbReference type="AlphaFoldDB" id="A0A4Y9EM57"/>
<dbReference type="RefSeq" id="WP_135245737.1">
    <property type="nucleotide sequence ID" value="NZ_SIHO01000002.1"/>
</dbReference>
<dbReference type="PANTHER" id="PTHR11895">
    <property type="entry name" value="TRANSAMIDASE"/>
    <property type="match status" value="1"/>
</dbReference>
<name>A0A4Y9EM57_9SPHN</name>
<dbReference type="EMBL" id="SIHO01000002">
    <property type="protein sequence ID" value="TFU03145.1"/>
    <property type="molecule type" value="Genomic_DNA"/>
</dbReference>
<dbReference type="Proteomes" id="UP000297737">
    <property type="component" value="Unassembled WGS sequence"/>
</dbReference>
<dbReference type="GO" id="GO:0003824">
    <property type="term" value="F:catalytic activity"/>
    <property type="evidence" value="ECO:0007669"/>
    <property type="project" value="InterPro"/>
</dbReference>
<evidence type="ECO:0000313" key="4">
    <source>
        <dbReference type="Proteomes" id="UP000297737"/>
    </source>
</evidence>
<comment type="similarity">
    <text evidence="1">Belongs to the amidase family.</text>
</comment>
<dbReference type="InterPro" id="IPR023631">
    <property type="entry name" value="Amidase_dom"/>
</dbReference>
<organism evidence="3 4">
    <name type="scientific">Glacieibacterium arshaanense</name>
    <dbReference type="NCBI Taxonomy" id="2511025"/>
    <lineage>
        <taxon>Bacteria</taxon>
        <taxon>Pseudomonadati</taxon>
        <taxon>Pseudomonadota</taxon>
        <taxon>Alphaproteobacteria</taxon>
        <taxon>Sphingomonadales</taxon>
        <taxon>Sphingosinicellaceae</taxon>
        <taxon>Glacieibacterium</taxon>
    </lineage>
</organism>
<reference evidence="3 4" key="1">
    <citation type="submission" date="2019-02" db="EMBL/GenBank/DDBJ databases">
        <title>Polymorphobacter sp. isolated from the lake at the Tibet of China.</title>
        <authorList>
            <person name="Li A."/>
        </authorList>
    </citation>
    <scope>NUCLEOTIDE SEQUENCE [LARGE SCALE GENOMIC DNA]</scope>
    <source>
        <strain evidence="3 4">DJ1R-1</strain>
    </source>
</reference>
<evidence type="ECO:0000259" key="2">
    <source>
        <dbReference type="Pfam" id="PF01425"/>
    </source>
</evidence>
<protein>
    <submittedName>
        <fullName evidence="3">Amidase</fullName>
    </submittedName>
</protein>
<proteinExistence type="inferred from homology"/>
<feature type="domain" description="Amidase" evidence="2">
    <location>
        <begin position="19"/>
        <end position="224"/>
    </location>
</feature>